<gene>
    <name evidence="2" type="ORF">W97_02973</name>
</gene>
<organism evidence="2 3">
    <name type="scientific">Coniosporium apollinis (strain CBS 100218)</name>
    <name type="common">Rock-inhabiting black yeast</name>
    <dbReference type="NCBI Taxonomy" id="1168221"/>
    <lineage>
        <taxon>Eukaryota</taxon>
        <taxon>Fungi</taxon>
        <taxon>Dikarya</taxon>
        <taxon>Ascomycota</taxon>
        <taxon>Pezizomycotina</taxon>
        <taxon>Dothideomycetes</taxon>
        <taxon>Dothideomycetes incertae sedis</taxon>
        <taxon>Coniosporium</taxon>
    </lineage>
</organism>
<keyword evidence="3" id="KW-1185">Reference proteome</keyword>
<dbReference type="GeneID" id="19900284"/>
<dbReference type="STRING" id="1168221.R7YP86"/>
<dbReference type="CDD" id="cd01299">
    <property type="entry name" value="Met_dep_hydrolase_A"/>
    <property type="match status" value="1"/>
</dbReference>
<reference evidence="3" key="1">
    <citation type="submission" date="2012-06" db="EMBL/GenBank/DDBJ databases">
        <title>The genome sequence of Coniosporium apollinis CBS 100218.</title>
        <authorList>
            <consortium name="The Broad Institute Genome Sequencing Platform"/>
            <person name="Cuomo C."/>
            <person name="Gorbushina A."/>
            <person name="Noack S."/>
            <person name="Walker B."/>
            <person name="Young S.K."/>
            <person name="Zeng Q."/>
            <person name="Gargeya S."/>
            <person name="Fitzgerald M."/>
            <person name="Haas B."/>
            <person name="Abouelleil A."/>
            <person name="Alvarado L."/>
            <person name="Arachchi H.M."/>
            <person name="Berlin A.M."/>
            <person name="Chapman S.B."/>
            <person name="Goldberg J."/>
            <person name="Griggs A."/>
            <person name="Gujja S."/>
            <person name="Hansen M."/>
            <person name="Howarth C."/>
            <person name="Imamovic A."/>
            <person name="Larimer J."/>
            <person name="McCowan C."/>
            <person name="Montmayeur A."/>
            <person name="Murphy C."/>
            <person name="Neiman D."/>
            <person name="Pearson M."/>
            <person name="Priest M."/>
            <person name="Roberts A."/>
            <person name="Saif S."/>
            <person name="Shea T."/>
            <person name="Sisk P."/>
            <person name="Sykes S."/>
            <person name="Wortman J."/>
            <person name="Nusbaum C."/>
            <person name="Birren B."/>
        </authorList>
    </citation>
    <scope>NUCLEOTIDE SEQUENCE [LARGE SCALE GENOMIC DNA]</scope>
    <source>
        <strain evidence="3">CBS 100218</strain>
    </source>
</reference>
<dbReference type="InterPro" id="IPR032466">
    <property type="entry name" value="Metal_Hydrolase"/>
</dbReference>
<protein>
    <recommendedName>
        <fullName evidence="1">Amidohydrolase-related domain-containing protein</fullName>
    </recommendedName>
</protein>
<dbReference type="InterPro" id="IPR057744">
    <property type="entry name" value="OTAase-like"/>
</dbReference>
<dbReference type="InterPro" id="IPR006680">
    <property type="entry name" value="Amidohydro-rel"/>
</dbReference>
<dbReference type="Proteomes" id="UP000016924">
    <property type="component" value="Unassembled WGS sequence"/>
</dbReference>
<dbReference type="RefSeq" id="XP_007779062.1">
    <property type="nucleotide sequence ID" value="XM_007780872.1"/>
</dbReference>
<dbReference type="Gene3D" id="2.30.40.10">
    <property type="entry name" value="Urease, subunit C, domain 1"/>
    <property type="match status" value="1"/>
</dbReference>
<evidence type="ECO:0000259" key="1">
    <source>
        <dbReference type="Pfam" id="PF01979"/>
    </source>
</evidence>
<dbReference type="eggNOG" id="ENOG502R71Z">
    <property type="taxonomic scope" value="Eukaryota"/>
</dbReference>
<evidence type="ECO:0000313" key="2">
    <source>
        <dbReference type="EMBL" id="EON63745.1"/>
    </source>
</evidence>
<dbReference type="OrthoDB" id="194468at2759"/>
<dbReference type="Gene3D" id="3.20.20.140">
    <property type="entry name" value="Metal-dependent hydrolases"/>
    <property type="match status" value="1"/>
</dbReference>
<dbReference type="InterPro" id="IPR011059">
    <property type="entry name" value="Metal-dep_hydrolase_composite"/>
</dbReference>
<proteinExistence type="predicted"/>
<dbReference type="SUPFAM" id="SSF51556">
    <property type="entry name" value="Metallo-dependent hydrolases"/>
    <property type="match status" value="1"/>
</dbReference>
<dbReference type="PANTHER" id="PTHR43135:SF3">
    <property type="entry name" value="ALPHA-D-RIBOSE 1-METHYLPHOSPHONATE 5-TRIPHOSPHATE DIPHOSPHATASE"/>
    <property type="match status" value="1"/>
</dbReference>
<accession>R7YP86</accession>
<dbReference type="HOGENOM" id="CLU_023620_5_0_1"/>
<dbReference type="EMBL" id="JH767565">
    <property type="protein sequence ID" value="EON63745.1"/>
    <property type="molecule type" value="Genomic_DNA"/>
</dbReference>
<dbReference type="GO" id="GO:0016810">
    <property type="term" value="F:hydrolase activity, acting on carbon-nitrogen (but not peptide) bonds"/>
    <property type="evidence" value="ECO:0007669"/>
    <property type="project" value="InterPro"/>
</dbReference>
<dbReference type="AlphaFoldDB" id="R7YP86"/>
<dbReference type="Pfam" id="PF01979">
    <property type="entry name" value="Amidohydro_1"/>
    <property type="match status" value="1"/>
</dbReference>
<dbReference type="InterPro" id="IPR051781">
    <property type="entry name" value="Metallo-dep_Hydrolase"/>
</dbReference>
<dbReference type="PANTHER" id="PTHR43135">
    <property type="entry name" value="ALPHA-D-RIBOSE 1-METHYLPHOSPHONATE 5-TRIPHOSPHATE DIPHOSPHATASE"/>
    <property type="match status" value="1"/>
</dbReference>
<dbReference type="SUPFAM" id="SSF51338">
    <property type="entry name" value="Composite domain of metallo-dependent hydrolases"/>
    <property type="match status" value="1"/>
</dbReference>
<name>R7YP86_CONA1</name>
<dbReference type="OMA" id="IPGPRCL"/>
<sequence>MAPARTAEPPVSWFTNVDSPVPPHVGPPRNIAAIDALKFDPSLQPKQYNILGTHPESKILFADVSIFDSTGREPFRGDVLIEGERIVAVGDVSNVEELKKDPTVRVFNGRGRTLMSGLGDAHTHFTWNGGDLARLGELGVEEHVLLTVRSAQCFLDSGYTMCFGAASAKERLDVVIRDAINAGDIPGPRYLANGKEMARRDGALVEGITAYADGPEEMRKVIKHHVALGVDNIKLSMSGEEITEIRSAQDCYFSDEETAACVDEAHKYGKRLCAHARARDSVTMCVRHGVDVIFHASYIDDEGMDMLEKAKTKHVVAPAINWLIATLYEAEAFGYTHEQAEKVGYKRELDAAIAGLREMHRRGIVVLPGGDYGFAWTPHGTYARDLEHFVKLLGFTSHESLIAATAGVAALLMRGHELGKIKEGYYADCILVDGNPLEDISILQDHDKLNIIVINGRVHKAGRREYVRDNVSLPVAGQDGNVHPIAPDIDFPEVKKQMQKAY</sequence>
<evidence type="ECO:0000313" key="3">
    <source>
        <dbReference type="Proteomes" id="UP000016924"/>
    </source>
</evidence>
<feature type="domain" description="Amidohydrolase-related" evidence="1">
    <location>
        <begin position="114"/>
        <end position="458"/>
    </location>
</feature>